<dbReference type="InterPro" id="IPR033462">
    <property type="entry name" value="Cache_3-Cache_2"/>
</dbReference>
<dbReference type="GO" id="GO:0006935">
    <property type="term" value="P:chemotaxis"/>
    <property type="evidence" value="ECO:0007669"/>
    <property type="project" value="UniProtKB-KW"/>
</dbReference>
<dbReference type="InterPro" id="IPR029151">
    <property type="entry name" value="Sensor-like_sf"/>
</dbReference>
<dbReference type="SUPFAM" id="SSF103190">
    <property type="entry name" value="Sensory domain-like"/>
    <property type="match status" value="1"/>
</dbReference>
<proteinExistence type="inferred from homology"/>
<evidence type="ECO:0000256" key="4">
    <source>
        <dbReference type="SAM" id="Phobius"/>
    </source>
</evidence>
<keyword evidence="3" id="KW-0807">Transducer</keyword>
<dbReference type="Proteomes" id="UP001056426">
    <property type="component" value="Chromosome"/>
</dbReference>
<dbReference type="PROSITE" id="PS50111">
    <property type="entry name" value="CHEMOTAXIS_TRANSDUC_2"/>
    <property type="match status" value="1"/>
</dbReference>
<name>A0A9J6ZSG4_9BACT</name>
<dbReference type="PANTHER" id="PTHR43531">
    <property type="entry name" value="PROTEIN ICFG"/>
    <property type="match status" value="1"/>
</dbReference>
<dbReference type="InterPro" id="IPR051310">
    <property type="entry name" value="MCP_chemotaxis"/>
</dbReference>
<dbReference type="InterPro" id="IPR004089">
    <property type="entry name" value="MCPsignal_dom"/>
</dbReference>
<keyword evidence="7" id="KW-1185">Reference proteome</keyword>
<dbReference type="GO" id="GO:0004888">
    <property type="term" value="F:transmembrane signaling receptor activity"/>
    <property type="evidence" value="ECO:0007669"/>
    <property type="project" value="TreeGrafter"/>
</dbReference>
<dbReference type="Pfam" id="PF17201">
    <property type="entry name" value="Cache_3-Cache_2"/>
    <property type="match status" value="1"/>
</dbReference>
<accession>A0A9J6ZSG4</accession>
<dbReference type="CDD" id="cd12912">
    <property type="entry name" value="PDC2_MCP_like"/>
    <property type="match status" value="1"/>
</dbReference>
<comment type="similarity">
    <text evidence="2">Belongs to the methyl-accepting chemotaxis (MCP) protein family.</text>
</comment>
<keyword evidence="4" id="KW-0812">Transmembrane</keyword>
<dbReference type="SUPFAM" id="SSF58104">
    <property type="entry name" value="Methyl-accepting chemotaxis protein (MCP) signaling domain"/>
    <property type="match status" value="1"/>
</dbReference>
<feature type="transmembrane region" description="Helical" evidence="4">
    <location>
        <begin position="12"/>
        <end position="34"/>
    </location>
</feature>
<feature type="transmembrane region" description="Helical" evidence="4">
    <location>
        <begin position="324"/>
        <end position="343"/>
    </location>
</feature>
<evidence type="ECO:0000256" key="1">
    <source>
        <dbReference type="ARBA" id="ARBA00022500"/>
    </source>
</evidence>
<keyword evidence="4" id="KW-0472">Membrane</keyword>
<protein>
    <submittedName>
        <fullName evidence="6">Cache 3/Cache 2 fusion domain-containing protein</fullName>
    </submittedName>
</protein>
<organism evidence="6 7">
    <name type="scientific">Xiashengella succiniciproducens</name>
    <dbReference type="NCBI Taxonomy" id="2949635"/>
    <lineage>
        <taxon>Bacteria</taxon>
        <taxon>Pseudomonadati</taxon>
        <taxon>Bacteroidota</taxon>
        <taxon>Bacteroidia</taxon>
        <taxon>Marinilabiliales</taxon>
        <taxon>Marinilabiliaceae</taxon>
        <taxon>Xiashengella</taxon>
    </lineage>
</organism>
<dbReference type="Pfam" id="PF00015">
    <property type="entry name" value="MCPsignal"/>
    <property type="match status" value="1"/>
</dbReference>
<evidence type="ECO:0000256" key="3">
    <source>
        <dbReference type="PROSITE-ProRule" id="PRU00284"/>
    </source>
</evidence>
<dbReference type="Gene3D" id="3.30.450.20">
    <property type="entry name" value="PAS domain"/>
    <property type="match status" value="1"/>
</dbReference>
<keyword evidence="4" id="KW-1133">Transmembrane helix</keyword>
<dbReference type="AlphaFoldDB" id="A0A9J6ZSG4"/>
<evidence type="ECO:0000313" key="7">
    <source>
        <dbReference type="Proteomes" id="UP001056426"/>
    </source>
</evidence>
<evidence type="ECO:0000313" key="6">
    <source>
        <dbReference type="EMBL" id="URW80529.1"/>
    </source>
</evidence>
<dbReference type="PANTHER" id="PTHR43531:SF11">
    <property type="entry name" value="METHYL-ACCEPTING CHEMOTAXIS PROTEIN 3"/>
    <property type="match status" value="1"/>
</dbReference>
<dbReference type="Gene3D" id="1.10.287.950">
    <property type="entry name" value="Methyl-accepting chemotaxis protein"/>
    <property type="match status" value="1"/>
</dbReference>
<dbReference type="GO" id="GO:0005886">
    <property type="term" value="C:plasma membrane"/>
    <property type="evidence" value="ECO:0007669"/>
    <property type="project" value="TreeGrafter"/>
</dbReference>
<evidence type="ECO:0000256" key="2">
    <source>
        <dbReference type="ARBA" id="ARBA00029447"/>
    </source>
</evidence>
<dbReference type="KEGG" id="alkq:M9189_04090"/>
<reference evidence="6" key="2">
    <citation type="submission" date="2022-06" db="EMBL/GenBank/DDBJ databases">
        <title>Xiashengella guii gen. nov. sp. nov., a bacterium isolated form anaerobic digestion tank.</title>
        <authorList>
            <person name="Huang H."/>
        </authorList>
    </citation>
    <scope>NUCLEOTIDE SEQUENCE</scope>
    <source>
        <strain evidence="6">Ai-910</strain>
    </source>
</reference>
<dbReference type="GO" id="GO:0007165">
    <property type="term" value="P:signal transduction"/>
    <property type="evidence" value="ECO:0007669"/>
    <property type="project" value="UniProtKB-KW"/>
</dbReference>
<feature type="domain" description="Methyl-accepting transducer" evidence="5">
    <location>
        <begin position="376"/>
        <end position="533"/>
    </location>
</feature>
<dbReference type="RefSeq" id="WP_250724821.1">
    <property type="nucleotide sequence ID" value="NZ_CP098400.1"/>
</dbReference>
<reference evidence="6" key="1">
    <citation type="submission" date="2022-05" db="EMBL/GenBank/DDBJ databases">
        <authorList>
            <person name="Sun X."/>
        </authorList>
    </citation>
    <scope>NUCLEOTIDE SEQUENCE</scope>
    <source>
        <strain evidence="6">Ai-910</strain>
    </source>
</reference>
<sequence>MKFRFRDLKIGVRIALLTSASMTVIMIVSGVIMYTMQYRNIMKDVEDFMTDEVTNLKEIINMQIDEREIRVETGLNVAWEMFRGYQGQLNHRRGEKIQVEATNQVTGEKEKVTIDLLRLGDTPIYGDVELVEKMKELGRVDVTLFQRIDKGFLRLVTTLTNEQGGSLQNSYIPIEEEHAQAIARGEEVYKRLQIGERWYLTAFRPIVFNGEVVGAVFVGVYEKDIAGIKEMFGHKVYYESGYPFLVDATGEMIIHPTMEGQNIGEVTAFRKVLDSKEAMGKINHPWDGVMKIHYYGYIPKTDSYVVVSVPEDDVLDGINHLRNAILLSTIFAIMAIVLINILLTRSLAKDISMAVDFTTRVASGDLNARLTERMSESARDSMYKMSEAGRRSSESIRDIIDRISIINEIAFQTNILALNASVEAARAGVHGRGFAVVAAEVRKLAERSKTAADEIALLSRTSLEVTEETDKLIKEMVPEILKTSELVKEIAASSGEQAAGVEQVNNAVNELNNVIQSNAASSEELATSSEELAGQSEQLKAMISYFRIDEE</sequence>
<dbReference type="SMART" id="SM00283">
    <property type="entry name" value="MA"/>
    <property type="match status" value="1"/>
</dbReference>
<dbReference type="EMBL" id="CP098400">
    <property type="protein sequence ID" value="URW80529.1"/>
    <property type="molecule type" value="Genomic_DNA"/>
</dbReference>
<evidence type="ECO:0000259" key="5">
    <source>
        <dbReference type="PROSITE" id="PS50111"/>
    </source>
</evidence>
<gene>
    <name evidence="6" type="ORF">M9189_04090</name>
</gene>
<keyword evidence="1" id="KW-0145">Chemotaxis</keyword>